<comment type="caution">
    <text evidence="2">The sequence shown here is derived from an EMBL/GenBank/DDBJ whole genome shotgun (WGS) entry which is preliminary data.</text>
</comment>
<evidence type="ECO:0000313" key="3">
    <source>
        <dbReference type="Proteomes" id="UP000186955"/>
    </source>
</evidence>
<accession>A0A1Q5T7Z5</accession>
<feature type="compositionally biased region" description="Low complexity" evidence="1">
    <location>
        <begin position="12"/>
        <end position="25"/>
    </location>
</feature>
<feature type="region of interest" description="Disordered" evidence="1">
    <location>
        <begin position="1"/>
        <end position="66"/>
    </location>
</feature>
<dbReference type="EMBL" id="MNBE01000698">
    <property type="protein sequence ID" value="OKO96359.1"/>
    <property type="molecule type" value="Genomic_DNA"/>
</dbReference>
<gene>
    <name evidence="2" type="ORF">PENSUB_10534</name>
</gene>
<name>A0A1Q5T7Z5_9EURO</name>
<sequence length="91" mass="9861">MNSETPYGLCKSRSNSNSRSSSSSRQQTTADEFGGETQKAAETDESNSAESEQPASEDGDTLTPPVCNAEICHFRRRRSPSSAPSSQCQRQ</sequence>
<reference evidence="2 3" key="1">
    <citation type="submission" date="2016-10" db="EMBL/GenBank/DDBJ databases">
        <title>Genome sequence of the ascomycete fungus Penicillium subrubescens.</title>
        <authorList>
            <person name="De Vries R.P."/>
            <person name="Peng M."/>
            <person name="Dilokpimol A."/>
            <person name="Hilden K."/>
            <person name="Makela M.R."/>
            <person name="Grigoriev I."/>
            <person name="Riley R."/>
            <person name="Granchi Z."/>
        </authorList>
    </citation>
    <scope>NUCLEOTIDE SEQUENCE [LARGE SCALE GENOMIC DNA]</scope>
    <source>
        <strain evidence="2 3">CBS 132785</strain>
    </source>
</reference>
<dbReference type="AlphaFoldDB" id="A0A1Q5T7Z5"/>
<proteinExistence type="predicted"/>
<dbReference type="Proteomes" id="UP000186955">
    <property type="component" value="Unassembled WGS sequence"/>
</dbReference>
<evidence type="ECO:0000313" key="2">
    <source>
        <dbReference type="EMBL" id="OKO96359.1"/>
    </source>
</evidence>
<protein>
    <submittedName>
        <fullName evidence="2">Uncharacterized protein</fullName>
    </submittedName>
</protein>
<keyword evidence="3" id="KW-1185">Reference proteome</keyword>
<organism evidence="2 3">
    <name type="scientific">Penicillium subrubescens</name>
    <dbReference type="NCBI Taxonomy" id="1316194"/>
    <lineage>
        <taxon>Eukaryota</taxon>
        <taxon>Fungi</taxon>
        <taxon>Dikarya</taxon>
        <taxon>Ascomycota</taxon>
        <taxon>Pezizomycotina</taxon>
        <taxon>Eurotiomycetes</taxon>
        <taxon>Eurotiomycetidae</taxon>
        <taxon>Eurotiales</taxon>
        <taxon>Aspergillaceae</taxon>
        <taxon>Penicillium</taxon>
    </lineage>
</organism>
<evidence type="ECO:0000256" key="1">
    <source>
        <dbReference type="SAM" id="MobiDB-lite"/>
    </source>
</evidence>